<evidence type="ECO:0000313" key="3">
    <source>
        <dbReference type="EMBL" id="MBB4012130.1"/>
    </source>
</evidence>
<gene>
    <name evidence="3" type="ORF">GGR36_001438</name>
</gene>
<evidence type="ECO:0000256" key="2">
    <source>
        <dbReference type="SAM" id="Phobius"/>
    </source>
</evidence>
<keyword evidence="2" id="KW-1133">Transmembrane helix</keyword>
<feature type="compositionally biased region" description="Basic and acidic residues" evidence="1">
    <location>
        <begin position="85"/>
        <end position="98"/>
    </location>
</feature>
<evidence type="ECO:0000256" key="1">
    <source>
        <dbReference type="SAM" id="MobiDB-lite"/>
    </source>
</evidence>
<proteinExistence type="predicted"/>
<organism evidence="3 4">
    <name type="scientific">Niveibacterium umoris</name>
    <dbReference type="NCBI Taxonomy" id="1193620"/>
    <lineage>
        <taxon>Bacteria</taxon>
        <taxon>Pseudomonadati</taxon>
        <taxon>Pseudomonadota</taxon>
        <taxon>Betaproteobacteria</taxon>
        <taxon>Rhodocyclales</taxon>
        <taxon>Rhodocyclaceae</taxon>
        <taxon>Niveibacterium</taxon>
    </lineage>
</organism>
<keyword evidence="2" id="KW-0472">Membrane</keyword>
<comment type="caution">
    <text evidence="3">The sequence shown here is derived from an EMBL/GenBank/DDBJ whole genome shotgun (WGS) entry which is preliminary data.</text>
</comment>
<evidence type="ECO:0008006" key="5">
    <source>
        <dbReference type="Google" id="ProtNLM"/>
    </source>
</evidence>
<feature type="transmembrane region" description="Helical" evidence="2">
    <location>
        <begin position="171"/>
        <end position="192"/>
    </location>
</feature>
<reference evidence="3 4" key="1">
    <citation type="submission" date="2020-08" db="EMBL/GenBank/DDBJ databases">
        <title>Genomic Encyclopedia of Type Strains, Phase IV (KMG-IV): sequencing the most valuable type-strain genomes for metagenomic binning, comparative biology and taxonomic classification.</title>
        <authorList>
            <person name="Goeker M."/>
        </authorList>
    </citation>
    <scope>NUCLEOTIDE SEQUENCE [LARGE SCALE GENOMIC DNA]</scope>
    <source>
        <strain evidence="3 4">DSM 106739</strain>
    </source>
</reference>
<dbReference type="AlphaFoldDB" id="A0A840BGK8"/>
<keyword evidence="2" id="KW-0812">Transmembrane</keyword>
<feature type="region of interest" description="Disordered" evidence="1">
    <location>
        <begin position="85"/>
        <end position="121"/>
    </location>
</feature>
<dbReference type="RefSeq" id="WP_221229503.1">
    <property type="nucleotide sequence ID" value="NZ_BAABLE010000011.1"/>
</dbReference>
<name>A0A840BGK8_9RHOO</name>
<protein>
    <recommendedName>
        <fullName evidence="5">AsmA-like C-terminal domain-containing protein</fullName>
    </recommendedName>
</protein>
<evidence type="ECO:0000313" key="4">
    <source>
        <dbReference type="Proteomes" id="UP000561045"/>
    </source>
</evidence>
<sequence length="566" mass="60295">MDRFAVFCRTEAGDRMMAEPKGSGDRLSRSVLEAVDGFSTVGELGTRLKDAKGVVRALAELERAGLIETLDARMARVAEQEARMVRGENFSERQEPSEVGRAPAAPATPPSKPQAAAKQKKVEVDQRRLERALSSGSNASVLDHVRVFFGNLGHNAIAGGGEKARKVRRAFVILAALAVVGGIGAAVAALGWQVSTLRQRVEHDAALWLGEPVRVARVGVAFHPWPVFELNDIQIGEGGSSHIDKAWGGPDWIDWMMSQPQRLAVSIKGARIEPALLLRLAGLGSSGDVWRLREVEVEALDIPVGKVPLGALSGAFMFARDGRWESARLRPQEVEVTYELLAQDGSVVASVIAPEAKFGATKLENLLVTGKLGLSGIDGAQFGANWLGGSVKGSVDINLGDAFGVKAQVNLDSVGFDALSGLLGAPTLVLGRVSGPMTVAGSADKFSELSKVLRWSGNYKVADGAINRIDLLEAMRRNGNGPISGGVTRFALMEGAFSKEPEKGSKIEIRHLSAGALSASGRVLIDESLNLRGALRCEVKTPVERLARLFAVEGTLQTFQLRPQGE</sequence>
<keyword evidence="4" id="KW-1185">Reference proteome</keyword>
<dbReference type="Proteomes" id="UP000561045">
    <property type="component" value="Unassembled WGS sequence"/>
</dbReference>
<accession>A0A840BGK8</accession>
<dbReference type="EMBL" id="JACIET010000001">
    <property type="protein sequence ID" value="MBB4012130.1"/>
    <property type="molecule type" value="Genomic_DNA"/>
</dbReference>